<evidence type="ECO:0000256" key="2">
    <source>
        <dbReference type="ARBA" id="ARBA00012438"/>
    </source>
</evidence>
<evidence type="ECO:0000256" key="6">
    <source>
        <dbReference type="ARBA" id="ARBA00022777"/>
    </source>
</evidence>
<dbReference type="Pfam" id="PF00512">
    <property type="entry name" value="HisKA"/>
    <property type="match status" value="1"/>
</dbReference>
<gene>
    <name evidence="11" type="primary">resE</name>
    <name evidence="11" type="ORF">CLCY_11c00800</name>
</gene>
<keyword evidence="3" id="KW-0597">Phosphoprotein</keyword>
<evidence type="ECO:0000256" key="8">
    <source>
        <dbReference type="ARBA" id="ARBA00023012"/>
    </source>
</evidence>
<proteinExistence type="predicted"/>
<accession>A0A0J8G4Z6</accession>
<comment type="caution">
    <text evidence="11">The sequence shown here is derived from an EMBL/GenBank/DDBJ whole genome shotgun (WGS) entry which is preliminary data.</text>
</comment>
<dbReference type="SUPFAM" id="SSF47384">
    <property type="entry name" value="Homodimeric domain of signal transducing histidine kinase"/>
    <property type="match status" value="1"/>
</dbReference>
<dbReference type="InterPro" id="IPR005467">
    <property type="entry name" value="His_kinase_dom"/>
</dbReference>
<dbReference type="Gene3D" id="3.30.565.10">
    <property type="entry name" value="Histidine kinase-like ATPase, C-terminal domain"/>
    <property type="match status" value="1"/>
</dbReference>
<keyword evidence="8" id="KW-0902">Two-component regulatory system</keyword>
<evidence type="ECO:0000256" key="3">
    <source>
        <dbReference type="ARBA" id="ARBA00022553"/>
    </source>
</evidence>
<dbReference type="Proteomes" id="UP000036756">
    <property type="component" value="Unassembled WGS sequence"/>
</dbReference>
<keyword evidence="12" id="KW-1185">Reference proteome</keyword>
<dbReference type="InterPro" id="IPR003594">
    <property type="entry name" value="HATPase_dom"/>
</dbReference>
<dbReference type="Gene3D" id="3.30.450.20">
    <property type="entry name" value="PAS domain"/>
    <property type="match status" value="1"/>
</dbReference>
<dbReference type="GO" id="GO:0000155">
    <property type="term" value="F:phosphorelay sensor kinase activity"/>
    <property type="evidence" value="ECO:0007669"/>
    <property type="project" value="InterPro"/>
</dbReference>
<name>A0A0J8G4Z6_CLOCY</name>
<dbReference type="Gene3D" id="1.10.287.130">
    <property type="match status" value="1"/>
</dbReference>
<organism evidence="11 12">
    <name type="scientific">Clostridium cylindrosporum DSM 605</name>
    <dbReference type="NCBI Taxonomy" id="1121307"/>
    <lineage>
        <taxon>Bacteria</taxon>
        <taxon>Bacillati</taxon>
        <taxon>Bacillota</taxon>
        <taxon>Clostridia</taxon>
        <taxon>Eubacteriales</taxon>
        <taxon>Clostridiaceae</taxon>
        <taxon>Clostridium</taxon>
    </lineage>
</organism>
<keyword evidence="5" id="KW-0547">Nucleotide-binding</keyword>
<dbReference type="PANTHER" id="PTHR43711:SF26">
    <property type="entry name" value="SENSOR HISTIDINE KINASE RCSC"/>
    <property type="match status" value="1"/>
</dbReference>
<feature type="domain" description="Histidine kinase" evidence="10">
    <location>
        <begin position="284"/>
        <end position="506"/>
    </location>
</feature>
<dbReference type="SMART" id="SM00387">
    <property type="entry name" value="HATPase_c"/>
    <property type="match status" value="1"/>
</dbReference>
<dbReference type="InterPro" id="IPR003661">
    <property type="entry name" value="HisK_dim/P_dom"/>
</dbReference>
<evidence type="ECO:0000313" key="11">
    <source>
        <dbReference type="EMBL" id="KMT22746.1"/>
    </source>
</evidence>
<keyword evidence="7" id="KW-0067">ATP-binding</keyword>
<dbReference type="InterPro" id="IPR050736">
    <property type="entry name" value="Sensor_HK_Regulatory"/>
</dbReference>
<evidence type="ECO:0000256" key="1">
    <source>
        <dbReference type="ARBA" id="ARBA00000085"/>
    </source>
</evidence>
<feature type="coiled-coil region" evidence="9">
    <location>
        <begin position="247"/>
        <end position="274"/>
    </location>
</feature>
<dbReference type="InterPro" id="IPR035965">
    <property type="entry name" value="PAS-like_dom_sf"/>
</dbReference>
<evidence type="ECO:0000256" key="9">
    <source>
        <dbReference type="SAM" id="Coils"/>
    </source>
</evidence>
<dbReference type="SUPFAM" id="SSF55785">
    <property type="entry name" value="PYP-like sensor domain (PAS domain)"/>
    <property type="match status" value="1"/>
</dbReference>
<dbReference type="PROSITE" id="PS50109">
    <property type="entry name" value="HIS_KIN"/>
    <property type="match status" value="1"/>
</dbReference>
<dbReference type="FunFam" id="3.30.565.10:FF:000037">
    <property type="entry name" value="Hybrid sensor histidine kinase/response regulator"/>
    <property type="match status" value="1"/>
</dbReference>
<dbReference type="SUPFAM" id="SSF55874">
    <property type="entry name" value="ATPase domain of HSP90 chaperone/DNA topoisomerase II/histidine kinase"/>
    <property type="match status" value="1"/>
</dbReference>
<dbReference type="GO" id="GO:0005524">
    <property type="term" value="F:ATP binding"/>
    <property type="evidence" value="ECO:0007669"/>
    <property type="project" value="UniProtKB-KW"/>
</dbReference>
<dbReference type="SMART" id="SM00388">
    <property type="entry name" value="HisKA"/>
    <property type="match status" value="1"/>
</dbReference>
<dbReference type="PRINTS" id="PR00344">
    <property type="entry name" value="BCTRLSENSOR"/>
</dbReference>
<dbReference type="PATRIC" id="fig|1121307.3.peg.197"/>
<dbReference type="InterPro" id="IPR036097">
    <property type="entry name" value="HisK_dim/P_sf"/>
</dbReference>
<dbReference type="PANTHER" id="PTHR43711">
    <property type="entry name" value="TWO-COMPONENT HISTIDINE KINASE"/>
    <property type="match status" value="1"/>
</dbReference>
<dbReference type="EMBL" id="LFVU01000005">
    <property type="protein sequence ID" value="KMT22746.1"/>
    <property type="molecule type" value="Genomic_DNA"/>
</dbReference>
<dbReference type="InterPro" id="IPR036890">
    <property type="entry name" value="HATPase_C_sf"/>
</dbReference>
<evidence type="ECO:0000256" key="4">
    <source>
        <dbReference type="ARBA" id="ARBA00022679"/>
    </source>
</evidence>
<reference evidence="11 12" key="1">
    <citation type="submission" date="2015-06" db="EMBL/GenBank/DDBJ databases">
        <title>Draft genome sequence of the purine-degrading Clostridium cylindrosporum HC-1 (DSM 605).</title>
        <authorList>
            <person name="Poehlein A."/>
            <person name="Schiel-Bengelsdorf B."/>
            <person name="Bengelsdorf F."/>
            <person name="Daniel R."/>
            <person name="Duerre P."/>
        </authorList>
    </citation>
    <scope>NUCLEOTIDE SEQUENCE [LARGE SCALE GENOMIC DNA]</scope>
    <source>
        <strain evidence="11 12">DSM 605</strain>
    </source>
</reference>
<dbReference type="CDD" id="cd00082">
    <property type="entry name" value="HisKA"/>
    <property type="match status" value="1"/>
</dbReference>
<dbReference type="OrthoDB" id="9813394at2"/>
<keyword evidence="9" id="KW-0175">Coiled coil</keyword>
<evidence type="ECO:0000259" key="10">
    <source>
        <dbReference type="PROSITE" id="PS50109"/>
    </source>
</evidence>
<evidence type="ECO:0000256" key="7">
    <source>
        <dbReference type="ARBA" id="ARBA00022840"/>
    </source>
</evidence>
<dbReference type="AlphaFoldDB" id="A0A0J8G4Z6"/>
<dbReference type="FunFam" id="1.10.287.130:FF:000001">
    <property type="entry name" value="Two-component sensor histidine kinase"/>
    <property type="match status" value="1"/>
</dbReference>
<dbReference type="Pfam" id="PF02518">
    <property type="entry name" value="HATPase_c"/>
    <property type="match status" value="1"/>
</dbReference>
<keyword evidence="4 11" id="KW-0808">Transferase</keyword>
<evidence type="ECO:0000256" key="5">
    <source>
        <dbReference type="ARBA" id="ARBA00022741"/>
    </source>
</evidence>
<sequence>MQSCEYLSNYSKKIEITPLFVCSVDIKGNIYSSLGEAEEIFRQDSEISIDSNRLILKTNNINKFSEVAYKRLFECIDNIIKTNMISEETVYVYVGNFTGTWYQVDIKKDPINEDRVTLIWFYSSYLENSNENTLDELKIYKHLSEFLPYSMCIYVNNKIRFINYSAIKFLGGECWSEFIGRRFSEFISAESTFNIEEIVNGINSRNIPNIVYREKIRTLDLSEYDVDMYISPIVFNGEKGVLLAFRDMEVRKEVKELEELINTKNKELDKTIKSEKMKTEFFTDVSHELRTPLNVILGALQLLSFQMDKGNINDENGKLNEYLTIVRFNALRLLRLVNNIIDITKIDSGFKDIQLKKCNIVSFVEEITNSVIPYMENKDINLTFDTNDEEIHILMDPSKMERVILNILSNAIKFTHEGGEVFVNINSGENVNISIKDSGIGMSEDKINVIFERFRQVSNGYVRENEGSGIGLSLAKSIIEQHGGNIKVHSEINVGSEFIITLPKNKLSDNIEEFNLNEYQIGAVDLELSDICYQK</sequence>
<evidence type="ECO:0000313" key="12">
    <source>
        <dbReference type="Proteomes" id="UP000036756"/>
    </source>
</evidence>
<keyword evidence="6 11" id="KW-0418">Kinase</keyword>
<dbReference type="RefSeq" id="WP_048569760.1">
    <property type="nucleotide sequence ID" value="NZ_LFVU01000005.1"/>
</dbReference>
<comment type="catalytic activity">
    <reaction evidence="1">
        <text>ATP + protein L-histidine = ADP + protein N-phospho-L-histidine.</text>
        <dbReference type="EC" id="2.7.13.3"/>
    </reaction>
</comment>
<dbReference type="EC" id="2.7.13.3" evidence="2"/>
<dbReference type="InterPro" id="IPR004358">
    <property type="entry name" value="Sig_transdc_His_kin-like_C"/>
</dbReference>
<dbReference type="STRING" id="1121307.CLCY_11c00800"/>
<protein>
    <recommendedName>
        <fullName evidence="2">histidine kinase</fullName>
        <ecNumber evidence="2">2.7.13.3</ecNumber>
    </recommendedName>
</protein>